<keyword evidence="2" id="KW-1185">Reference proteome</keyword>
<protein>
    <submittedName>
        <fullName evidence="1">Uncharacterized protein</fullName>
    </submittedName>
</protein>
<proteinExistence type="predicted"/>
<organism evidence="1 2">
    <name type="scientific">Cylindrobasidium torrendii FP15055 ss-10</name>
    <dbReference type="NCBI Taxonomy" id="1314674"/>
    <lineage>
        <taxon>Eukaryota</taxon>
        <taxon>Fungi</taxon>
        <taxon>Dikarya</taxon>
        <taxon>Basidiomycota</taxon>
        <taxon>Agaricomycotina</taxon>
        <taxon>Agaricomycetes</taxon>
        <taxon>Agaricomycetidae</taxon>
        <taxon>Agaricales</taxon>
        <taxon>Marasmiineae</taxon>
        <taxon>Physalacriaceae</taxon>
        <taxon>Cylindrobasidium</taxon>
    </lineage>
</organism>
<name>A0A0D7B4K8_9AGAR</name>
<dbReference type="Proteomes" id="UP000054007">
    <property type="component" value="Unassembled WGS sequence"/>
</dbReference>
<reference evidence="1 2" key="1">
    <citation type="journal article" date="2015" name="Fungal Genet. Biol.">
        <title>Evolution of novel wood decay mechanisms in Agaricales revealed by the genome sequences of Fistulina hepatica and Cylindrobasidium torrendii.</title>
        <authorList>
            <person name="Floudas D."/>
            <person name="Held B.W."/>
            <person name="Riley R."/>
            <person name="Nagy L.G."/>
            <person name="Koehler G."/>
            <person name="Ransdell A.S."/>
            <person name="Younus H."/>
            <person name="Chow J."/>
            <person name="Chiniquy J."/>
            <person name="Lipzen A."/>
            <person name="Tritt A."/>
            <person name="Sun H."/>
            <person name="Haridas S."/>
            <person name="LaButti K."/>
            <person name="Ohm R.A."/>
            <person name="Kues U."/>
            <person name="Blanchette R.A."/>
            <person name="Grigoriev I.V."/>
            <person name="Minto R.E."/>
            <person name="Hibbett D.S."/>
        </authorList>
    </citation>
    <scope>NUCLEOTIDE SEQUENCE [LARGE SCALE GENOMIC DNA]</scope>
    <source>
        <strain evidence="1 2">FP15055 ss-10</strain>
    </source>
</reference>
<sequence length="65" mass="7914">MTASNLLSHRTVLYPWHHELDHAFHRLKEEQTRLLAEYHTEKLKRIDALETKMMAVETRQDKMQR</sequence>
<dbReference type="EMBL" id="KN880604">
    <property type="protein sequence ID" value="KIY65124.1"/>
    <property type="molecule type" value="Genomic_DNA"/>
</dbReference>
<evidence type="ECO:0000313" key="2">
    <source>
        <dbReference type="Proteomes" id="UP000054007"/>
    </source>
</evidence>
<gene>
    <name evidence="1" type="ORF">CYLTODRAFT_456621</name>
</gene>
<accession>A0A0D7B4K8</accession>
<dbReference type="AlphaFoldDB" id="A0A0D7B4K8"/>
<dbReference type="STRING" id="1314674.A0A0D7B4K8"/>
<evidence type="ECO:0000313" key="1">
    <source>
        <dbReference type="EMBL" id="KIY65124.1"/>
    </source>
</evidence>
<dbReference type="OrthoDB" id="9992270at2759"/>